<proteinExistence type="predicted"/>
<accession>A0A495IDY3</accession>
<dbReference type="Proteomes" id="UP000280008">
    <property type="component" value="Unassembled WGS sequence"/>
</dbReference>
<reference evidence="3 4" key="1">
    <citation type="submission" date="2018-10" db="EMBL/GenBank/DDBJ databases">
        <title>Sequencing the genomes of 1000 actinobacteria strains.</title>
        <authorList>
            <person name="Klenk H.-P."/>
        </authorList>
    </citation>
    <scope>NUCLEOTIDE SEQUENCE [LARGE SCALE GENOMIC DNA]</scope>
    <source>
        <strain evidence="3 4">DSM 17894</strain>
    </source>
</reference>
<sequence length="87" mass="9525">MTGSTWAFDVVAAGHSSGGVTGFIIFGVAVVLVGITAIVRLRRGGPGPNVQWLPKSMRKRVNDEYEEHGWQKPYDDEGNRNPDRDAL</sequence>
<gene>
    <name evidence="3" type="ORF">C8E83_0427</name>
</gene>
<keyword evidence="2" id="KW-0472">Membrane</keyword>
<keyword evidence="2" id="KW-1133">Transmembrane helix</keyword>
<evidence type="ECO:0000313" key="4">
    <source>
        <dbReference type="Proteomes" id="UP000280008"/>
    </source>
</evidence>
<evidence type="ECO:0000256" key="2">
    <source>
        <dbReference type="SAM" id="Phobius"/>
    </source>
</evidence>
<dbReference type="AlphaFoldDB" id="A0A495IDY3"/>
<protein>
    <submittedName>
        <fullName evidence="3">Uncharacterized protein</fullName>
    </submittedName>
</protein>
<evidence type="ECO:0000313" key="3">
    <source>
        <dbReference type="EMBL" id="RKR73335.1"/>
    </source>
</evidence>
<keyword evidence="2" id="KW-0812">Transmembrane</keyword>
<feature type="transmembrane region" description="Helical" evidence="2">
    <location>
        <begin position="20"/>
        <end position="39"/>
    </location>
</feature>
<feature type="region of interest" description="Disordered" evidence="1">
    <location>
        <begin position="64"/>
        <end position="87"/>
    </location>
</feature>
<dbReference type="RefSeq" id="WP_121368212.1">
    <property type="nucleotide sequence ID" value="NZ_RBKS01000001.1"/>
</dbReference>
<dbReference type="EMBL" id="RBKS01000001">
    <property type="protein sequence ID" value="RKR73335.1"/>
    <property type="molecule type" value="Genomic_DNA"/>
</dbReference>
<name>A0A495IDY3_9MICO</name>
<keyword evidence="4" id="KW-1185">Reference proteome</keyword>
<organism evidence="3 4">
    <name type="scientific">Frondihabitans australicus</name>
    <dbReference type="NCBI Taxonomy" id="386892"/>
    <lineage>
        <taxon>Bacteria</taxon>
        <taxon>Bacillati</taxon>
        <taxon>Actinomycetota</taxon>
        <taxon>Actinomycetes</taxon>
        <taxon>Micrococcales</taxon>
        <taxon>Microbacteriaceae</taxon>
        <taxon>Frondihabitans</taxon>
    </lineage>
</organism>
<comment type="caution">
    <text evidence="3">The sequence shown here is derived from an EMBL/GenBank/DDBJ whole genome shotgun (WGS) entry which is preliminary data.</text>
</comment>
<dbReference type="OrthoDB" id="9850873at2"/>
<evidence type="ECO:0000256" key="1">
    <source>
        <dbReference type="SAM" id="MobiDB-lite"/>
    </source>
</evidence>